<reference evidence="2 3" key="1">
    <citation type="journal article" date="2012" name="J. Bacteriol.">
        <title>Genome Sequence of the Pattern-Forming Social Bacterium Paenibacillus dendritiformis C454 Chiral Morphotype.</title>
        <authorList>
            <person name="Sirota-Madi A."/>
            <person name="Olender T."/>
            <person name="Helman Y."/>
            <person name="Brainis I."/>
            <person name="Finkelshtein A."/>
            <person name="Roth D."/>
            <person name="Hagai E."/>
            <person name="Leshkowitz D."/>
            <person name="Brodsky L."/>
            <person name="Galatenko V."/>
            <person name="Nikolaev V."/>
            <person name="Gutnick D.L."/>
            <person name="Lancet D."/>
            <person name="Ben-Jacob E."/>
        </authorList>
    </citation>
    <scope>NUCLEOTIDE SEQUENCE [LARGE SCALE GENOMIC DNA]</scope>
    <source>
        <strain evidence="2 3">C454</strain>
    </source>
</reference>
<accession>H3S9L8</accession>
<proteinExistence type="predicted"/>
<feature type="domain" description="Spore protein YkvP/CgeB glycosyl transferase-like" evidence="1">
    <location>
        <begin position="249"/>
        <end position="363"/>
    </location>
</feature>
<keyword evidence="2" id="KW-0489">Methyltransferase</keyword>
<dbReference type="Gene3D" id="3.40.50.2000">
    <property type="entry name" value="Glycogen Phosphorylase B"/>
    <property type="match status" value="1"/>
</dbReference>
<evidence type="ECO:0000259" key="1">
    <source>
        <dbReference type="Pfam" id="PF13524"/>
    </source>
</evidence>
<sequence length="809" mass="94929">MDINYIKNKIEEIHRVRNQILGELKDISYESLNKTDYTLLSKKFKRSFQTSKKIKIGCIMDDFTYHSLSPECNLFQVTPNNWRSELEQFQADMFFLESAWSGINGLWNQKITNLSDDILDLLHYCKKNSIPIVFWNKEDPFHFNDFIHIAKLADFVFTTDIDCIINYKTILRHDRIFFMPFAAQPKYHNPIEVIHREDKFCFAGAYYQGFSDRVKDFETFINIITRIKDLDIYDRNFNNKKSKNKFPRQYKRYIKGYLKTDNITKAYKGYMYNINMNSVKQSQSMCARRIFELLACNTITVSNYSRAIRNLFGDLVVCTDDGKRLYTEVKKLEDSEYLSKFRLLGLRKVLSEHTYKKRLEFIINKVYEKPLDCKPIKVIIIAQARTKDELERLLCNFSRQKYKYKKICIVTNLASLSYCHFSEDIILINKLTRKIINNIKEKYSHVSFFSTKDYYGENYITDYVLALNYSNEFVFSKESYFFHRKDGFFERIGNGGQYKLVQQAAIRRAFINLKYLKHEELMEYSKAINEGVILETCLSLDEYNYCMDFTGSKCPIVDDLVVVDTGKSVDSIYEQVENIQPLAQYIEENASNNVHYSDATYFIKKSKILVITYNYPDYSDFQCNAFIHSRVEEYKNNGLLVDVFRYGGNCSKRYSEFCGIDIIEGNSELLNNILLTGGYEMVLIHSLSAEMWDAVKNSIRDKKILVWLHGTEFQPNRRRRDSQYFNKAEAMSAGLVPVVANDSAVPESSDCGILVAKDYKELANSIEKLYHQPKLFMNLSRNASKTVRVKYRLSSTILKEIELITSELK</sequence>
<dbReference type="GO" id="GO:0008168">
    <property type="term" value="F:methyltransferase activity"/>
    <property type="evidence" value="ECO:0007669"/>
    <property type="project" value="UniProtKB-KW"/>
</dbReference>
<evidence type="ECO:0000313" key="3">
    <source>
        <dbReference type="Proteomes" id="UP000003900"/>
    </source>
</evidence>
<protein>
    <submittedName>
        <fullName evidence="2">Type 12 methyltransferase</fullName>
    </submittedName>
</protein>
<dbReference type="InterPro" id="IPR055259">
    <property type="entry name" value="YkvP/CgeB_Glyco_trans-like"/>
</dbReference>
<dbReference type="Proteomes" id="UP000003900">
    <property type="component" value="Unassembled WGS sequence"/>
</dbReference>
<dbReference type="SUPFAM" id="SSF53756">
    <property type="entry name" value="UDP-Glycosyltransferase/glycogen phosphorylase"/>
    <property type="match status" value="1"/>
</dbReference>
<dbReference type="Pfam" id="PF13524">
    <property type="entry name" value="Glyco_trans_1_2"/>
    <property type="match status" value="1"/>
</dbReference>
<dbReference type="AlphaFoldDB" id="H3S9L8"/>
<dbReference type="PATRIC" id="fig|1131935.3.peg.185"/>
<dbReference type="STRING" id="1131935.PDENDC454_00985"/>
<evidence type="ECO:0000313" key="2">
    <source>
        <dbReference type="EMBL" id="EHQ64136.1"/>
    </source>
</evidence>
<comment type="caution">
    <text evidence="2">The sequence shown here is derived from an EMBL/GenBank/DDBJ whole genome shotgun (WGS) entry which is preliminary data.</text>
</comment>
<dbReference type="RefSeq" id="WP_006674707.1">
    <property type="nucleotide sequence ID" value="NZ_AHKH01000002.1"/>
</dbReference>
<dbReference type="GO" id="GO:0032259">
    <property type="term" value="P:methylation"/>
    <property type="evidence" value="ECO:0007669"/>
    <property type="project" value="UniProtKB-KW"/>
</dbReference>
<name>H3S9L8_9BACL</name>
<organism evidence="2 3">
    <name type="scientific">Paenibacillus dendritiformis C454</name>
    <dbReference type="NCBI Taxonomy" id="1131935"/>
    <lineage>
        <taxon>Bacteria</taxon>
        <taxon>Bacillati</taxon>
        <taxon>Bacillota</taxon>
        <taxon>Bacilli</taxon>
        <taxon>Bacillales</taxon>
        <taxon>Paenibacillaceae</taxon>
        <taxon>Paenibacillus</taxon>
    </lineage>
</organism>
<gene>
    <name evidence="2" type="ORF">PDENDC454_00985</name>
</gene>
<keyword evidence="2" id="KW-0808">Transferase</keyword>
<keyword evidence="3" id="KW-1185">Reference proteome</keyword>
<dbReference type="OrthoDB" id="7019976at2"/>
<dbReference type="EMBL" id="AHKH01000002">
    <property type="protein sequence ID" value="EHQ64136.1"/>
    <property type="molecule type" value="Genomic_DNA"/>
</dbReference>